<dbReference type="RefSeq" id="WP_145330628.1">
    <property type="nucleotide sequence ID" value="NZ_VLKR01000040.1"/>
</dbReference>
<protein>
    <recommendedName>
        <fullName evidence="4">Histidine kinase</fullName>
    </recommendedName>
</protein>
<proteinExistence type="predicted"/>
<sequence length="361" mass="42217">MIKQNLLKPLSRRIHIAFWMLYLSWLTAVNIYKFGWEHIYVIIGVTPIILWISYTNRSWLRSLLFRKIEFITIIKALLYFLSAAVVAYLTLYQFPTEISRKILKNPQYFKFIDFGIDILTFYFTFAIKGAFILIVEILFNLSVEVFTHLGLVRLDSQVALKSQVFQDWIAHFIGNLTQSFIRLTRKAPSTITRVDALLKIEGYAVRKLNFRKSFLGSLEDEIKYLRLIMHLYNEKHIKLQLDIEDYSTPVIPMMLLSLYKNMVKHGDFHDSTCTAIMSVSAFENKLLIYCRNKIAPVSAWIYKEGGTGLGQLRKLLRLEYNDDFSLTEELVDGMFNLNIKIHYNNGNDKEIIKTGEESQED</sequence>
<keyword evidence="1" id="KW-0812">Transmembrane</keyword>
<gene>
    <name evidence="2" type="ORF">IQ31_04942</name>
</gene>
<dbReference type="EMBL" id="VLKR01000040">
    <property type="protein sequence ID" value="TWI15659.1"/>
    <property type="molecule type" value="Genomic_DNA"/>
</dbReference>
<keyword evidence="1" id="KW-0472">Membrane</keyword>
<feature type="transmembrane region" description="Helical" evidence="1">
    <location>
        <begin position="12"/>
        <end position="32"/>
    </location>
</feature>
<dbReference type="AlphaFoldDB" id="A0A562M6W1"/>
<comment type="caution">
    <text evidence="2">The sequence shown here is derived from an EMBL/GenBank/DDBJ whole genome shotgun (WGS) entry which is preliminary data.</text>
</comment>
<accession>A0A562M6W1</accession>
<organism evidence="2 3">
    <name type="scientific">Sphingobacterium siyangense</name>
    <dbReference type="NCBI Taxonomy" id="459529"/>
    <lineage>
        <taxon>Bacteria</taxon>
        <taxon>Pseudomonadati</taxon>
        <taxon>Bacteroidota</taxon>
        <taxon>Sphingobacteriia</taxon>
        <taxon>Sphingobacteriales</taxon>
        <taxon>Sphingobacteriaceae</taxon>
        <taxon>Sphingobacterium</taxon>
    </lineage>
</organism>
<name>A0A562M6W1_9SPHI</name>
<reference evidence="2 3" key="1">
    <citation type="journal article" date="2015" name="Stand. Genomic Sci.">
        <title>Genomic Encyclopedia of Bacterial and Archaeal Type Strains, Phase III: the genomes of soil and plant-associated and newly described type strains.</title>
        <authorList>
            <person name="Whitman W.B."/>
            <person name="Woyke T."/>
            <person name="Klenk H.P."/>
            <person name="Zhou Y."/>
            <person name="Lilburn T.G."/>
            <person name="Beck B.J."/>
            <person name="De Vos P."/>
            <person name="Vandamme P."/>
            <person name="Eisen J.A."/>
            <person name="Garrity G."/>
            <person name="Hugenholtz P."/>
            <person name="Kyrpides N.C."/>
        </authorList>
    </citation>
    <scope>NUCLEOTIDE SEQUENCE [LARGE SCALE GENOMIC DNA]</scope>
    <source>
        <strain evidence="2 3">CGMCC 1.6855</strain>
    </source>
</reference>
<feature type="transmembrane region" description="Helical" evidence="1">
    <location>
        <begin position="38"/>
        <end position="55"/>
    </location>
</feature>
<feature type="transmembrane region" description="Helical" evidence="1">
    <location>
        <begin position="76"/>
        <end position="94"/>
    </location>
</feature>
<feature type="transmembrane region" description="Helical" evidence="1">
    <location>
        <begin position="114"/>
        <end position="139"/>
    </location>
</feature>
<dbReference type="OrthoDB" id="709134at2"/>
<evidence type="ECO:0000256" key="1">
    <source>
        <dbReference type="SAM" id="Phobius"/>
    </source>
</evidence>
<evidence type="ECO:0008006" key="4">
    <source>
        <dbReference type="Google" id="ProtNLM"/>
    </source>
</evidence>
<evidence type="ECO:0000313" key="3">
    <source>
        <dbReference type="Proteomes" id="UP000315908"/>
    </source>
</evidence>
<keyword evidence="1" id="KW-1133">Transmembrane helix</keyword>
<dbReference type="Proteomes" id="UP000315908">
    <property type="component" value="Unassembled WGS sequence"/>
</dbReference>
<evidence type="ECO:0000313" key="2">
    <source>
        <dbReference type="EMBL" id="TWI15659.1"/>
    </source>
</evidence>